<evidence type="ECO:0000259" key="8">
    <source>
        <dbReference type="PROSITE" id="PS50110"/>
    </source>
</evidence>
<dbReference type="InterPro" id="IPR001789">
    <property type="entry name" value="Sig_transdc_resp-reg_receiver"/>
</dbReference>
<evidence type="ECO:0000256" key="5">
    <source>
        <dbReference type="ARBA" id="ARBA00023163"/>
    </source>
</evidence>
<dbReference type="SMART" id="SM00448">
    <property type="entry name" value="REC"/>
    <property type="match status" value="1"/>
</dbReference>
<dbReference type="InterPro" id="IPR009057">
    <property type="entry name" value="Homeodomain-like_sf"/>
</dbReference>
<accession>A0AAP2DS37</accession>
<feature type="modified residue" description="4-aspartylphosphate" evidence="6">
    <location>
        <position position="56"/>
    </location>
</feature>
<evidence type="ECO:0000256" key="2">
    <source>
        <dbReference type="ARBA" id="ARBA00022840"/>
    </source>
</evidence>
<dbReference type="EMBL" id="JAHESF010000041">
    <property type="protein sequence ID" value="MBT1700474.1"/>
    <property type="molecule type" value="Genomic_DNA"/>
</dbReference>
<dbReference type="SUPFAM" id="SSF52172">
    <property type="entry name" value="CheY-like"/>
    <property type="match status" value="1"/>
</dbReference>
<dbReference type="Pfam" id="PF25601">
    <property type="entry name" value="AAA_lid_14"/>
    <property type="match status" value="1"/>
</dbReference>
<dbReference type="PROSITE" id="PS00676">
    <property type="entry name" value="SIGMA54_INTERACT_2"/>
    <property type="match status" value="1"/>
</dbReference>
<keyword evidence="1" id="KW-0547">Nucleotide-binding</keyword>
<keyword evidence="2" id="KW-0067">ATP-binding</keyword>
<dbReference type="RefSeq" id="WP_254169137.1">
    <property type="nucleotide sequence ID" value="NZ_JAHESF010000041.1"/>
</dbReference>
<evidence type="ECO:0000256" key="6">
    <source>
        <dbReference type="PROSITE-ProRule" id="PRU00169"/>
    </source>
</evidence>
<keyword evidence="4" id="KW-0238">DNA-binding</keyword>
<dbReference type="PROSITE" id="PS50045">
    <property type="entry name" value="SIGMA54_INTERACT_4"/>
    <property type="match status" value="1"/>
</dbReference>
<dbReference type="GO" id="GO:0005524">
    <property type="term" value="F:ATP binding"/>
    <property type="evidence" value="ECO:0007669"/>
    <property type="project" value="UniProtKB-KW"/>
</dbReference>
<reference evidence="9 10" key="1">
    <citation type="submission" date="2021-05" db="EMBL/GenBank/DDBJ databases">
        <title>A Polyphasic approach of four new species of the genus Ohtaekwangia: Ohtaekwangia histidinii sp. nov., Ohtaekwangia cretensis sp. nov., Ohtaekwangia indiensis sp. nov., Ohtaekwangia reichenbachii sp. nov. from diverse environment.</title>
        <authorList>
            <person name="Octaviana S."/>
        </authorList>
    </citation>
    <scope>NUCLEOTIDE SEQUENCE [LARGE SCALE GENOMIC DNA]</scope>
    <source>
        <strain evidence="9 10">PWU4</strain>
    </source>
</reference>
<dbReference type="Pfam" id="PF02954">
    <property type="entry name" value="HTH_8"/>
    <property type="match status" value="1"/>
</dbReference>
<protein>
    <submittedName>
        <fullName evidence="9">Sigma-54 dependent transcriptional regulator</fullName>
    </submittedName>
</protein>
<dbReference type="GO" id="GO:0043565">
    <property type="term" value="F:sequence-specific DNA binding"/>
    <property type="evidence" value="ECO:0007669"/>
    <property type="project" value="InterPro"/>
</dbReference>
<dbReference type="PANTHER" id="PTHR32071">
    <property type="entry name" value="TRANSCRIPTIONAL REGULATORY PROTEIN"/>
    <property type="match status" value="1"/>
</dbReference>
<evidence type="ECO:0000256" key="4">
    <source>
        <dbReference type="ARBA" id="ARBA00023125"/>
    </source>
</evidence>
<gene>
    <name evidence="9" type="ORF">KK083_26540</name>
</gene>
<keyword evidence="6" id="KW-0597">Phosphoprotein</keyword>
<comment type="caution">
    <text evidence="9">The sequence shown here is derived from an EMBL/GenBank/DDBJ whole genome shotgun (WGS) entry which is preliminary data.</text>
</comment>
<dbReference type="InterPro" id="IPR025944">
    <property type="entry name" value="Sigma_54_int_dom_CS"/>
</dbReference>
<feature type="domain" description="Response regulatory" evidence="8">
    <location>
        <begin position="7"/>
        <end position="126"/>
    </location>
</feature>
<feature type="domain" description="Sigma-54 factor interaction" evidence="7">
    <location>
        <begin position="156"/>
        <end position="384"/>
    </location>
</feature>
<organism evidence="9 10">
    <name type="scientific">Chryseosolibacter histidini</name>
    <dbReference type="NCBI Taxonomy" id="2782349"/>
    <lineage>
        <taxon>Bacteria</taxon>
        <taxon>Pseudomonadati</taxon>
        <taxon>Bacteroidota</taxon>
        <taxon>Cytophagia</taxon>
        <taxon>Cytophagales</taxon>
        <taxon>Chryseotaleaceae</taxon>
        <taxon>Chryseosolibacter</taxon>
    </lineage>
</organism>
<dbReference type="PANTHER" id="PTHR32071:SF113">
    <property type="entry name" value="ALGINATE BIOSYNTHESIS TRANSCRIPTIONAL REGULATORY PROTEIN ALGB"/>
    <property type="match status" value="1"/>
</dbReference>
<dbReference type="InterPro" id="IPR002197">
    <property type="entry name" value="HTH_Fis"/>
</dbReference>
<dbReference type="PRINTS" id="PR01590">
    <property type="entry name" value="HTHFIS"/>
</dbReference>
<dbReference type="InterPro" id="IPR002078">
    <property type="entry name" value="Sigma_54_int"/>
</dbReference>
<dbReference type="GO" id="GO:0000160">
    <property type="term" value="P:phosphorelay signal transduction system"/>
    <property type="evidence" value="ECO:0007669"/>
    <property type="project" value="InterPro"/>
</dbReference>
<dbReference type="InterPro" id="IPR025943">
    <property type="entry name" value="Sigma_54_int_dom_ATP-bd_2"/>
</dbReference>
<keyword evidence="5" id="KW-0804">Transcription</keyword>
<dbReference type="PROSITE" id="PS50110">
    <property type="entry name" value="RESPONSE_REGULATORY"/>
    <property type="match status" value="1"/>
</dbReference>
<dbReference type="InterPro" id="IPR011006">
    <property type="entry name" value="CheY-like_superfamily"/>
</dbReference>
<dbReference type="AlphaFoldDB" id="A0AAP2DS37"/>
<evidence type="ECO:0000256" key="1">
    <source>
        <dbReference type="ARBA" id="ARBA00022741"/>
    </source>
</evidence>
<evidence type="ECO:0000256" key="3">
    <source>
        <dbReference type="ARBA" id="ARBA00023015"/>
    </source>
</evidence>
<evidence type="ECO:0000259" key="7">
    <source>
        <dbReference type="PROSITE" id="PS50045"/>
    </source>
</evidence>
<dbReference type="InterPro" id="IPR003593">
    <property type="entry name" value="AAA+_ATPase"/>
</dbReference>
<evidence type="ECO:0000313" key="10">
    <source>
        <dbReference type="Proteomes" id="UP001319200"/>
    </source>
</evidence>
<dbReference type="FunFam" id="3.40.50.300:FF:000006">
    <property type="entry name" value="DNA-binding transcriptional regulator NtrC"/>
    <property type="match status" value="1"/>
</dbReference>
<dbReference type="Pfam" id="PF00072">
    <property type="entry name" value="Response_reg"/>
    <property type="match status" value="1"/>
</dbReference>
<dbReference type="InterPro" id="IPR027417">
    <property type="entry name" value="P-loop_NTPase"/>
</dbReference>
<dbReference type="PROSITE" id="PS00688">
    <property type="entry name" value="SIGMA54_INTERACT_3"/>
    <property type="match status" value="1"/>
</dbReference>
<dbReference type="GO" id="GO:0006355">
    <property type="term" value="P:regulation of DNA-templated transcription"/>
    <property type="evidence" value="ECO:0007669"/>
    <property type="project" value="InterPro"/>
</dbReference>
<dbReference type="Pfam" id="PF00158">
    <property type="entry name" value="Sigma54_activat"/>
    <property type="match status" value="1"/>
</dbReference>
<keyword evidence="3" id="KW-0805">Transcription regulation</keyword>
<dbReference type="SUPFAM" id="SSF46689">
    <property type="entry name" value="Homeodomain-like"/>
    <property type="match status" value="1"/>
</dbReference>
<proteinExistence type="predicted"/>
<dbReference type="Gene3D" id="3.40.50.300">
    <property type="entry name" value="P-loop containing nucleotide triphosphate hydrolases"/>
    <property type="match status" value="1"/>
</dbReference>
<dbReference type="Gene3D" id="1.10.10.60">
    <property type="entry name" value="Homeodomain-like"/>
    <property type="match status" value="1"/>
</dbReference>
<name>A0AAP2DS37_9BACT</name>
<keyword evidence="10" id="KW-1185">Reference proteome</keyword>
<dbReference type="Gene3D" id="3.40.50.2300">
    <property type="match status" value="1"/>
</dbReference>
<dbReference type="InterPro" id="IPR058031">
    <property type="entry name" value="AAA_lid_NorR"/>
</dbReference>
<evidence type="ECO:0000313" key="9">
    <source>
        <dbReference type="EMBL" id="MBT1700474.1"/>
    </source>
</evidence>
<dbReference type="SMART" id="SM00382">
    <property type="entry name" value="AAA"/>
    <property type="match status" value="1"/>
</dbReference>
<dbReference type="Gene3D" id="1.10.8.60">
    <property type="match status" value="1"/>
</dbReference>
<sequence length="463" mass="51690">MKKLPARILVVDDDPDILTAARVVLRQTFASVETESNPQKLNFLLQQHHYDVILLDMNYSSGKTSGNEGLAWLKQILSINPDQRVVMITAYGDIKLAVEAMKEGAADFIVKPWDNEKLEATVTASYQHAVTKKELGHLKSRQSQYSRIMQAPESDLVGRSSLMKAVLNAAQKVAETDANVLLLGENGTGKELIAKLIHQQSKRKDEAFIKVDAGSLAHSLFESELFGYKKGAFTDAREDRIGRIELANGGTLFLDEVGNLPLPLQAKLLSVLQNREVIPLGSNKPVAVNVRLICATNLVIHEAVAAGQFREDLLYRINTVEITLPPLRMRTDDIPLLAQHFLQMYTAKYRKEKTLGDDTIKYLQDYAWPGNVRELQHAIERAVIMSEHTVLKKNDFLFASRKGAPALTAKQEPLSLDDMERNAIITAIQQYQGNMSKVARALGVGRTTLYRKLTKYGLEKDIS</sequence>
<dbReference type="CDD" id="cd00009">
    <property type="entry name" value="AAA"/>
    <property type="match status" value="1"/>
</dbReference>
<dbReference type="SUPFAM" id="SSF52540">
    <property type="entry name" value="P-loop containing nucleoside triphosphate hydrolases"/>
    <property type="match status" value="1"/>
</dbReference>
<dbReference type="Proteomes" id="UP001319200">
    <property type="component" value="Unassembled WGS sequence"/>
</dbReference>